<feature type="compositionally biased region" description="Polar residues" evidence="2">
    <location>
        <begin position="544"/>
        <end position="562"/>
    </location>
</feature>
<dbReference type="InterPro" id="IPR002048">
    <property type="entry name" value="EF_hand_dom"/>
</dbReference>
<dbReference type="PANTHER" id="PTHR46788">
    <property type="entry name" value="EF-HAND CALCIUM-BINDING DOMAIN-CONTAINING PROTEIN 5"/>
    <property type="match status" value="1"/>
</dbReference>
<feature type="domain" description="EF-hand" evidence="3">
    <location>
        <begin position="860"/>
        <end position="895"/>
    </location>
</feature>
<feature type="compositionally biased region" description="Basic and acidic residues" evidence="2">
    <location>
        <begin position="25"/>
        <end position="36"/>
    </location>
</feature>
<dbReference type="Proteomes" id="UP000189705">
    <property type="component" value="Unplaced"/>
</dbReference>
<name>A0A1U7ST78_ALLSI</name>
<dbReference type="CTD" id="374786"/>
<dbReference type="CDD" id="cd22968">
    <property type="entry name" value="DD_EFCAB5"/>
    <property type="match status" value="1"/>
</dbReference>
<dbReference type="SUPFAM" id="SSF55781">
    <property type="entry name" value="GAF domain-like"/>
    <property type="match status" value="1"/>
</dbReference>
<dbReference type="GeneID" id="102372511"/>
<accession>A0A1U7ST78</accession>
<dbReference type="InterPro" id="IPR011992">
    <property type="entry name" value="EF-hand-dom_pair"/>
</dbReference>
<dbReference type="eggNOG" id="ENOG502R5M0">
    <property type="taxonomic scope" value="Eukaryota"/>
</dbReference>
<dbReference type="Gene3D" id="1.20.920.60">
    <property type="match status" value="1"/>
</dbReference>
<feature type="compositionally biased region" description="Polar residues" evidence="2">
    <location>
        <begin position="497"/>
        <end position="523"/>
    </location>
</feature>
<keyword evidence="4" id="KW-1185">Reference proteome</keyword>
<dbReference type="RefSeq" id="XP_006036172.1">
    <property type="nucleotide sequence ID" value="XM_006036110.2"/>
</dbReference>
<evidence type="ECO:0000313" key="5">
    <source>
        <dbReference type="RefSeq" id="XP_006036172.1"/>
    </source>
</evidence>
<dbReference type="KEGG" id="asn:102372511"/>
<evidence type="ECO:0000256" key="2">
    <source>
        <dbReference type="SAM" id="MobiDB-lite"/>
    </source>
</evidence>
<gene>
    <name evidence="5 6" type="primary">EFCAB5</name>
</gene>
<feature type="region of interest" description="Disordered" evidence="2">
    <location>
        <begin position="408"/>
        <end position="706"/>
    </location>
</feature>
<protein>
    <submittedName>
        <fullName evidence="5 6">EF-hand calcium-binding domain-containing protein 5</fullName>
    </submittedName>
</protein>
<dbReference type="Gene3D" id="1.20.890.10">
    <property type="entry name" value="cAMP-dependent protein kinase regulatory subunit, dimerization-anchoring domain"/>
    <property type="match status" value="1"/>
</dbReference>
<dbReference type="RefSeq" id="XP_025048131.1">
    <property type="nucleotide sequence ID" value="XM_025192346.1"/>
</dbReference>
<feature type="coiled-coil region" evidence="1">
    <location>
        <begin position="190"/>
        <end position="220"/>
    </location>
</feature>
<dbReference type="PANTHER" id="PTHR46788:SF1">
    <property type="entry name" value="EF-HAND CALCIUM-BINDING DOMAIN-CONTAINING PROTEIN 5"/>
    <property type="match status" value="1"/>
</dbReference>
<evidence type="ECO:0000313" key="4">
    <source>
        <dbReference type="Proteomes" id="UP000189705"/>
    </source>
</evidence>
<dbReference type="PROSITE" id="PS50222">
    <property type="entry name" value="EF_HAND_2"/>
    <property type="match status" value="1"/>
</dbReference>
<feature type="region of interest" description="Disordered" evidence="2">
    <location>
        <begin position="1"/>
        <end position="37"/>
    </location>
</feature>
<evidence type="ECO:0000259" key="3">
    <source>
        <dbReference type="PROSITE" id="PS50222"/>
    </source>
</evidence>
<feature type="region of interest" description="Disordered" evidence="2">
    <location>
        <begin position="1463"/>
        <end position="1484"/>
    </location>
</feature>
<sequence>MAAQPEEEAQNSGLKLPKLSVKNKPVREERRSKETSEFLCPRSGAQWKETFYEKVQQRALSLQQTKVEQFQACKAEEEKIKKNEPLDWLSKEWFSDEKETRDTRAYLLDKLLPTLVPGVEKLLMEVERKKVLDTSTDPPKFDPIHFLGEYLMRHNPRFDISARPGPYLRGMKMVMEELKTEVPDTALNRLARMKSEVKRKREQREQVERIKSQVTEMRKKALAVQFKEWTLDVSGRIPLALVQSALRSFLDVVSSASPGAGLGIYDRKLETIDTLEEKVNEEKFIEYVHSYIQNFTSDMFQEFLKHLCQCADELRDTIRHNTWRQMFTDLFLDCAHGKVGLLDRRRILALLEDFYESSPVLAKRGFRNPRQWPIIELQEMELAEFWGDFSGGQIASAESRETFAWPQTEVSKGETLPPEPLPSSGPATDKPMEESEWPGATQDETGNPEKVATSESATSSIHTEEPGWTAKLSETIPTPAHEAVNTVSEESPAAEGQVSQKRSCATTETEETILSPSPQTPNTLLREELSEVSQEDAKGGTTVPEPSSSDGDVTFSHETASSEAARMDQQPDAESPGSSKKPFSEPASAVSQEKLSMAEEPSKPVPGPDSEDQHIIWDGEPGSEGQLGQKEYASSLEPSGTVPVPVPTPEVENRVAEEGGEAGASLAASEPDVEEEAVALGKESPAGKEGDAEAQVTPSGSRQSRDTVLQAEDAALLCEQDQRQDPSHSPRQEAFDEASQGIDQIPWSGDLLTSNLSFGYSSYGDQIPEDWNNENSRFPDLRTIMAEIQTRGASRARSAFDQSCLNLPQFVQLMETFVGEDTPLPTVKRLVAFIKRGYIQTEEEKLEQLEKVHRESLLARRKLLVEALFEKWDSEGSGFLDLKEVDSVLCMFKEGMEKEALKKAKKHFHSSHRHPSGVARLSPKEFQTYLELVVSELTGNEDEVLENMVEFLTMSVERTHVEQLRGSARRKWLLNIQHAAETSGTSMEPVYKAVFRALSQDTEAHGNNKKISAYIALLEKNRLSPERGNILLRYVACTAEDAPYVLNQTLHMDMKGVSFVAVEERKPIHVPRVQLHGNIHFWNCNRPEEERKGSFLVLPLQDSRWRVFGILGLDTLQDQCEQTIFLTHEISFYQGISHAFSKAYHHVCTLENIMQVAFAALGWLHPRAPTIRTVTTYLMEPGRDEMCDYALRKMMTTDHSGQIDIHSPPALFSRKENIFRGYLFKCADSSGVISAYVYGEHHIAVPLREPSGETLGVFDLITGPRQGLPPPEHKDLQAMLKMAQAACWELLRESAGEGGPSCVLEAEHVADVRSAGVLFHRLMLQDLRECVWKLSPKFFAEIKSYVEPPAVVHNILKAVLLLFYPQWKGSEKTENWSQCALKLDGDLIQKIYCFDPTAASAQVWPELVSDCIKGVPRGDVWQHGSVLAECLYNWVLTCLALAELTQKLPCAKAPSLASLTPSPSLTADKSSDMLLSPNASSSLI</sequence>
<dbReference type="SUPFAM" id="SSF47473">
    <property type="entry name" value="EF-hand"/>
    <property type="match status" value="1"/>
</dbReference>
<evidence type="ECO:0000313" key="6">
    <source>
        <dbReference type="RefSeq" id="XP_025048131.1"/>
    </source>
</evidence>
<dbReference type="GO" id="GO:0005509">
    <property type="term" value="F:calcium ion binding"/>
    <property type="evidence" value="ECO:0007669"/>
    <property type="project" value="InterPro"/>
</dbReference>
<reference evidence="5" key="1">
    <citation type="submission" date="2022-04" db="UniProtKB">
        <authorList>
            <consortium name="RefSeq"/>
        </authorList>
    </citation>
    <scope>IDENTIFICATION</scope>
</reference>
<keyword evidence="1" id="KW-0175">Coiled coil</keyword>
<organism evidence="5">
    <name type="scientific">Alligator sinensis</name>
    <name type="common">Chinese alligator</name>
    <dbReference type="NCBI Taxonomy" id="38654"/>
    <lineage>
        <taxon>Eukaryota</taxon>
        <taxon>Metazoa</taxon>
        <taxon>Chordata</taxon>
        <taxon>Craniata</taxon>
        <taxon>Vertebrata</taxon>
        <taxon>Euteleostomi</taxon>
        <taxon>Archelosauria</taxon>
        <taxon>Archosauria</taxon>
        <taxon>Crocodylia</taxon>
        <taxon>Alligatoridae</taxon>
        <taxon>Alligatorinae</taxon>
        <taxon>Alligator</taxon>
    </lineage>
</organism>
<proteinExistence type="predicted"/>
<evidence type="ECO:0000256" key="1">
    <source>
        <dbReference type="SAM" id="Coils"/>
    </source>
</evidence>